<organism evidence="1">
    <name type="scientific">Salinicola endophyticus</name>
    <dbReference type="NCBI Taxonomy" id="1949083"/>
    <lineage>
        <taxon>Bacteria</taxon>
        <taxon>Pseudomonadati</taxon>
        <taxon>Pseudomonadota</taxon>
        <taxon>Gammaproteobacteria</taxon>
        <taxon>Oceanospirillales</taxon>
        <taxon>Halomonadaceae</taxon>
        <taxon>Salinicola</taxon>
    </lineage>
</organism>
<evidence type="ECO:0000313" key="1">
    <source>
        <dbReference type="EMBL" id="XCJ80891.1"/>
    </source>
</evidence>
<gene>
    <name evidence="1" type="ORF">ABV408_06800</name>
</gene>
<reference evidence="1" key="1">
    <citation type="submission" date="2024-06" db="EMBL/GenBank/DDBJ databases">
        <title>Complete genome of Salinicola endophyticus HNIBRBA4755.</title>
        <authorList>
            <person name="Shin S.Y."/>
            <person name="Kang H."/>
            <person name="Song J."/>
        </authorList>
    </citation>
    <scope>NUCLEOTIDE SEQUENCE</scope>
    <source>
        <strain evidence="1">HNIBRBA4755</strain>
    </source>
</reference>
<protein>
    <submittedName>
        <fullName evidence="1">Head completion/stabilization protein</fullName>
    </submittedName>
</protein>
<accession>A0AB74UAU1</accession>
<dbReference type="InterPro" id="IPR009225">
    <property type="entry name" value="Phage_head_completion_GpL"/>
</dbReference>
<name>A0AB74UAU1_9GAMM</name>
<proteinExistence type="predicted"/>
<dbReference type="EMBL" id="CP159578">
    <property type="protein sequence ID" value="XCJ80891.1"/>
    <property type="molecule type" value="Genomic_DNA"/>
</dbReference>
<sequence>MSSFVAAGNASATPAEPIPNATFYPDIDPAAFRDAHRIDGTVTPQRIADVLLTAIAATNRVLREWQARQVEAGYPVIDAVPAPDWQPAGIYPALYQRAVFAEAHAQLLERYRDYDATAATRDRGDLHEDTAGTYRRDARWAVSQICGRPNVTVELI</sequence>
<dbReference type="Pfam" id="PF05926">
    <property type="entry name" value="Phage_GPL"/>
    <property type="match status" value="1"/>
</dbReference>
<dbReference type="AlphaFoldDB" id="A0AB74UAU1"/>
<dbReference type="RefSeq" id="WP_353981702.1">
    <property type="nucleotide sequence ID" value="NZ_CP159578.1"/>
</dbReference>